<dbReference type="InterPro" id="IPR002575">
    <property type="entry name" value="Aminoglycoside_PTrfase"/>
</dbReference>
<keyword evidence="2" id="KW-0808">Transferase</keyword>
<dbReference type="GO" id="GO:0016740">
    <property type="term" value="F:transferase activity"/>
    <property type="evidence" value="ECO:0007669"/>
    <property type="project" value="UniProtKB-KW"/>
</dbReference>
<dbReference type="EMBL" id="CP036287">
    <property type="protein sequence ID" value="QDU68035.1"/>
    <property type="molecule type" value="Genomic_DNA"/>
</dbReference>
<accession>A0A518BM27</accession>
<evidence type="ECO:0000313" key="2">
    <source>
        <dbReference type="EMBL" id="QDU68035.1"/>
    </source>
</evidence>
<dbReference type="Gene3D" id="3.90.1200.10">
    <property type="match status" value="1"/>
</dbReference>
<dbReference type="SUPFAM" id="SSF56112">
    <property type="entry name" value="Protein kinase-like (PK-like)"/>
    <property type="match status" value="1"/>
</dbReference>
<feature type="domain" description="Aminoglycoside phosphotransferase" evidence="1">
    <location>
        <begin position="15"/>
        <end position="238"/>
    </location>
</feature>
<dbReference type="PANTHER" id="PTHR21310">
    <property type="entry name" value="AMINOGLYCOSIDE PHOSPHOTRANSFERASE-RELATED-RELATED"/>
    <property type="match status" value="1"/>
</dbReference>
<organism evidence="2 3">
    <name type="scientific">Engelhardtia mirabilis</name>
    <dbReference type="NCBI Taxonomy" id="2528011"/>
    <lineage>
        <taxon>Bacteria</taxon>
        <taxon>Pseudomonadati</taxon>
        <taxon>Planctomycetota</taxon>
        <taxon>Planctomycetia</taxon>
        <taxon>Planctomycetia incertae sedis</taxon>
        <taxon>Engelhardtia</taxon>
    </lineage>
</organism>
<evidence type="ECO:0000259" key="1">
    <source>
        <dbReference type="Pfam" id="PF01636"/>
    </source>
</evidence>
<reference evidence="2 3" key="1">
    <citation type="submission" date="2019-02" db="EMBL/GenBank/DDBJ databases">
        <title>Deep-cultivation of Planctomycetes and their phenomic and genomic characterization uncovers novel biology.</title>
        <authorList>
            <person name="Wiegand S."/>
            <person name="Jogler M."/>
            <person name="Boedeker C."/>
            <person name="Pinto D."/>
            <person name="Vollmers J."/>
            <person name="Rivas-Marin E."/>
            <person name="Kohn T."/>
            <person name="Peeters S.H."/>
            <person name="Heuer A."/>
            <person name="Rast P."/>
            <person name="Oberbeckmann S."/>
            <person name="Bunk B."/>
            <person name="Jeske O."/>
            <person name="Meyerdierks A."/>
            <person name="Storesund J.E."/>
            <person name="Kallscheuer N."/>
            <person name="Luecker S."/>
            <person name="Lage O.M."/>
            <person name="Pohl T."/>
            <person name="Merkel B.J."/>
            <person name="Hornburger P."/>
            <person name="Mueller R.-W."/>
            <person name="Bruemmer F."/>
            <person name="Labrenz M."/>
            <person name="Spormann A.M."/>
            <person name="Op den Camp H."/>
            <person name="Overmann J."/>
            <person name="Amann R."/>
            <person name="Jetten M.S.M."/>
            <person name="Mascher T."/>
            <person name="Medema M.H."/>
            <person name="Devos D.P."/>
            <person name="Kaster A.-K."/>
            <person name="Ovreas L."/>
            <person name="Rohde M."/>
            <person name="Galperin M.Y."/>
            <person name="Jogler C."/>
        </authorList>
    </citation>
    <scope>NUCLEOTIDE SEQUENCE [LARGE SCALE GENOMIC DNA]</scope>
    <source>
        <strain evidence="2 3">Pla133</strain>
    </source>
</reference>
<dbReference type="PIRSF" id="PIRSF000707">
    <property type="entry name" value="Hygromycin-B_kinase"/>
    <property type="match status" value="1"/>
</dbReference>
<evidence type="ECO:0000313" key="3">
    <source>
        <dbReference type="Proteomes" id="UP000316921"/>
    </source>
</evidence>
<dbReference type="PANTHER" id="PTHR21310:SF15">
    <property type="entry name" value="AMINOGLYCOSIDE PHOSPHOTRANSFERASE DOMAIN-CONTAINING PROTEIN"/>
    <property type="match status" value="1"/>
</dbReference>
<dbReference type="InterPro" id="IPR016259">
    <property type="entry name" value="Hygromycin-B_Kinase"/>
</dbReference>
<sequence length="288" mass="32007">MGVIAARHGLDTASLEPFAGGSDVVWACGDRVVKLTDPRCSWQLAAEADWLERLAGRTSLATPRLIDMGELEGWPYLVLSLLPGRALGEFWPALPYDERRRLAADIGNFIAELHGVDPSDAPRTWPDFWTDCRERAPVRDLGDPRLPDWARPLAEEVGSFLEAEGPLDAQRHVCLHTELLDQHLFARERAGRVELCGVLDFADGRVGPAEYDFPPLADFVFRGEGDLLRTCLEAYGRPGVELNHGLARRLLAWGLSHRFGRLQRMLAAVAPSRPRTLDELATLLFGLD</sequence>
<dbReference type="CDD" id="cd05120">
    <property type="entry name" value="APH_ChoK_like"/>
    <property type="match status" value="1"/>
</dbReference>
<name>A0A518BM27_9BACT</name>
<dbReference type="InterPro" id="IPR011009">
    <property type="entry name" value="Kinase-like_dom_sf"/>
</dbReference>
<dbReference type="Pfam" id="PF01636">
    <property type="entry name" value="APH"/>
    <property type="match status" value="1"/>
</dbReference>
<gene>
    <name evidence="2" type="ORF">Pla133_31260</name>
</gene>
<dbReference type="KEGG" id="pbap:Pla133_31260"/>
<dbReference type="InterPro" id="IPR051678">
    <property type="entry name" value="AGP_Transferase"/>
</dbReference>
<dbReference type="Proteomes" id="UP000316921">
    <property type="component" value="Chromosome"/>
</dbReference>
<keyword evidence="3" id="KW-1185">Reference proteome</keyword>
<dbReference type="AlphaFoldDB" id="A0A518BM27"/>
<protein>
    <submittedName>
        <fullName evidence="2">Phosphotransferase enzyme family protein</fullName>
    </submittedName>
</protein>
<proteinExistence type="predicted"/>